<dbReference type="Ensembl" id="ENSCCRT00010066636.1">
    <property type="protein sequence ID" value="ENSCCRP00010060764.1"/>
    <property type="gene ID" value="ENSCCRG00010025653.1"/>
</dbReference>
<evidence type="ECO:0000256" key="1">
    <source>
        <dbReference type="ARBA" id="ARBA00001913"/>
    </source>
</evidence>
<dbReference type="PANTHER" id="PTHR11742">
    <property type="entry name" value="MANNOSYL-OLIGOSACCHARIDE ALPHA-1,2-MANNOSIDASE-RELATED"/>
    <property type="match status" value="1"/>
</dbReference>
<evidence type="ECO:0000256" key="18">
    <source>
        <dbReference type="RuleBase" id="RU361193"/>
    </source>
</evidence>
<dbReference type="FunFam" id="1.50.10.10:FF:000002">
    <property type="entry name" value="alpha-1,2-Mannosidase"/>
    <property type="match status" value="1"/>
</dbReference>
<name>A0A8C1LGB3_CYPCA</name>
<comment type="subcellular location">
    <subcellularLocation>
        <location evidence="14">Endomembrane system</location>
        <topology evidence="14">Single-pass type II membrane protein</topology>
    </subcellularLocation>
</comment>
<comment type="catalytic activity">
    <reaction evidence="12">
        <text>N(4)-(alpha-D-Man-(1-&gt;2)-alpha-D-Man-(1-&gt;2)-alpha-D-Man-(1-&gt;3)-[alpha-D-Man-(1-&gt;2)-alpha-D-Man-(1-&gt;3)-[alpha-D-Man-(1-&gt;2)-alpha-D-Man-(1-&gt;6)]-alpha-D-Man-(1-&gt;6)]-beta-D-Man-(1-&gt;4)-beta-D-GlcNAc-(1-&gt;4)-beta-D-GlcNAc)-L-asparaginyl-[protein] (N-glucan mannose isomer 9A1,2,3B1,2,3) + 4 H2O = N(4)-(alpha-D-Man-(1-&gt;3)-[alpha-D-Man-(1-&gt;3)-[alpha-D-Man-(1-&gt;6)]-alpha-D-Man-(1-&gt;6)]-beta-D-Man-(1-&gt;4)-beta-D-GlcNAc-(1-&gt;4)-beta-D-GlcNAc)-L-asparaginyl-[protein] (N-glucan mannose isomer 5A1,2) + 4 beta-D-mannose</text>
        <dbReference type="Rhea" id="RHEA:56008"/>
        <dbReference type="Rhea" id="RHEA-COMP:14356"/>
        <dbReference type="Rhea" id="RHEA-COMP:14367"/>
        <dbReference type="ChEBI" id="CHEBI:15377"/>
        <dbReference type="ChEBI" id="CHEBI:28563"/>
        <dbReference type="ChEBI" id="CHEBI:59087"/>
        <dbReference type="ChEBI" id="CHEBI:139493"/>
        <dbReference type="EC" id="3.2.1.113"/>
    </reaction>
</comment>
<keyword evidence="6 16" id="KW-0106">Calcium</keyword>
<evidence type="ECO:0000256" key="6">
    <source>
        <dbReference type="ARBA" id="ARBA00022837"/>
    </source>
</evidence>
<evidence type="ECO:0000256" key="8">
    <source>
        <dbReference type="ARBA" id="ARBA00023136"/>
    </source>
</evidence>
<evidence type="ECO:0000256" key="4">
    <source>
        <dbReference type="ARBA" id="ARBA00022692"/>
    </source>
</evidence>
<dbReference type="AlphaFoldDB" id="A0A8C1LGB3"/>
<keyword evidence="9 17" id="KW-1015">Disulfide bond</keyword>
<keyword evidence="7" id="KW-0735">Signal-anchor</keyword>
<feature type="active site" description="Proton donor" evidence="15">
    <location>
        <position position="487"/>
    </location>
</feature>
<evidence type="ECO:0000256" key="2">
    <source>
        <dbReference type="ARBA" id="ARBA00004922"/>
    </source>
</evidence>
<dbReference type="GO" id="GO:0005509">
    <property type="term" value="F:calcium ion binding"/>
    <property type="evidence" value="ECO:0007669"/>
    <property type="project" value="InterPro"/>
</dbReference>
<dbReference type="PRINTS" id="PR00747">
    <property type="entry name" value="GLYHDRLASE47"/>
</dbReference>
<accession>A0A8C1LGB3</accession>
<dbReference type="GO" id="GO:0070062">
    <property type="term" value="C:extracellular exosome"/>
    <property type="evidence" value="ECO:0007669"/>
    <property type="project" value="TreeGrafter"/>
</dbReference>
<evidence type="ECO:0000256" key="13">
    <source>
        <dbReference type="ARBA" id="ARBA00054774"/>
    </source>
</evidence>
<dbReference type="SUPFAM" id="SSF48225">
    <property type="entry name" value="Seven-hairpin glycosidases"/>
    <property type="match status" value="1"/>
</dbReference>
<dbReference type="InterPro" id="IPR001382">
    <property type="entry name" value="Glyco_hydro_47"/>
</dbReference>
<feature type="binding site" evidence="16">
    <location>
        <position position="598"/>
    </location>
    <ligand>
        <name>Ca(2+)</name>
        <dbReference type="ChEBI" id="CHEBI:29108"/>
    </ligand>
</feature>
<evidence type="ECO:0000256" key="14">
    <source>
        <dbReference type="ARBA" id="ARBA00060399"/>
    </source>
</evidence>
<protein>
    <recommendedName>
        <fullName evidence="18">alpha-1,2-Mannosidase</fullName>
        <ecNumber evidence="18">3.2.1.-</ecNumber>
    </recommendedName>
</protein>
<dbReference type="GO" id="GO:0004571">
    <property type="term" value="F:mannosyl-oligosaccharide 1,2-alpha-mannosidase activity"/>
    <property type="evidence" value="ECO:0007669"/>
    <property type="project" value="UniProtKB-EC"/>
</dbReference>
<feature type="active site" evidence="15">
    <location>
        <position position="378"/>
    </location>
</feature>
<comment type="catalytic activity">
    <reaction evidence="11">
        <text>N(4)-(alpha-D-Man-(1-&gt;2)-alpha-D-Man-(1-&gt;2)-alpha-D-Man-(1-&gt;3)-[alpha-D-Man-(1-&gt;3)-[alpha-D-Man-(1-&gt;2)-alpha-D-Man-(1-&gt;6)]-alpha-D-Man-(1-&gt;6)]-beta-D-Man-(1-&gt;4)-beta-D-GlcNAc-(1-&gt;4)-beta-D-GlcNAc)-L-asparaginyl-[protein] (N-glucan mannose isomer 8A1,2,3B1,3) + 3 H2O = N(4)-(alpha-D-Man-(1-&gt;3)-[alpha-D-Man-(1-&gt;3)-[alpha-D-Man-(1-&gt;6)]-alpha-D-Man-(1-&gt;6)]-beta-D-Man-(1-&gt;4)-beta-D-GlcNAc-(1-&gt;4)-beta-D-GlcNAc)-L-asparaginyl-[protein] (N-glucan mannose isomer 5A1,2) + 3 beta-D-mannose</text>
        <dbReference type="Rhea" id="RHEA:56028"/>
        <dbReference type="Rhea" id="RHEA-COMP:14358"/>
        <dbReference type="Rhea" id="RHEA-COMP:14367"/>
        <dbReference type="ChEBI" id="CHEBI:15377"/>
        <dbReference type="ChEBI" id="CHEBI:28563"/>
        <dbReference type="ChEBI" id="CHEBI:59087"/>
        <dbReference type="ChEBI" id="CHEBI:60628"/>
        <dbReference type="EC" id="3.2.1.113"/>
    </reaction>
</comment>
<dbReference type="InterPro" id="IPR050749">
    <property type="entry name" value="Glycosyl_Hydrolase_47"/>
</dbReference>
<keyword evidence="16" id="KW-0479">Metal-binding</keyword>
<dbReference type="GO" id="GO:0005975">
    <property type="term" value="P:carbohydrate metabolic process"/>
    <property type="evidence" value="ECO:0007669"/>
    <property type="project" value="InterPro"/>
</dbReference>
<dbReference type="EC" id="3.2.1.-" evidence="18"/>
<evidence type="ECO:0000256" key="19">
    <source>
        <dbReference type="SAM" id="Phobius"/>
    </source>
</evidence>
<evidence type="ECO:0000256" key="9">
    <source>
        <dbReference type="ARBA" id="ARBA00023157"/>
    </source>
</evidence>
<evidence type="ECO:0000256" key="10">
    <source>
        <dbReference type="ARBA" id="ARBA00023295"/>
    </source>
</evidence>
<keyword evidence="19" id="KW-1133">Transmembrane helix</keyword>
<evidence type="ECO:0000256" key="11">
    <source>
        <dbReference type="ARBA" id="ARBA00047669"/>
    </source>
</evidence>
<feature type="active site" description="Proton donor" evidence="15">
    <location>
        <position position="245"/>
    </location>
</feature>
<evidence type="ECO:0000256" key="3">
    <source>
        <dbReference type="ARBA" id="ARBA00007658"/>
    </source>
</evidence>
<evidence type="ECO:0000256" key="5">
    <source>
        <dbReference type="ARBA" id="ARBA00022801"/>
    </source>
</evidence>
<dbReference type="Gene3D" id="1.50.10.10">
    <property type="match status" value="1"/>
</dbReference>
<evidence type="ECO:0000256" key="17">
    <source>
        <dbReference type="PIRSR" id="PIRSR601382-3"/>
    </source>
</evidence>
<comment type="function">
    <text evidence="13">Involved in the maturation of Asn-linked oligosaccharides. Progressively trim alpha-1,2-linked mannose residues from Man(9)GlcNAc(2) to produce Man(5)GlcNAc(2).</text>
</comment>
<evidence type="ECO:0000313" key="21">
    <source>
        <dbReference type="Proteomes" id="UP000694427"/>
    </source>
</evidence>
<keyword evidence="10 18" id="KW-0326">Glycosidase</keyword>
<keyword evidence="4 19" id="KW-0812">Transmembrane</keyword>
<dbReference type="GO" id="GO:0000139">
    <property type="term" value="C:Golgi membrane"/>
    <property type="evidence" value="ECO:0007669"/>
    <property type="project" value="TreeGrafter"/>
</dbReference>
<comment type="similarity">
    <text evidence="3 18">Belongs to the glycosyl hydrolase 47 family.</text>
</comment>
<feature type="disulfide bond" evidence="17">
    <location>
        <begin position="441"/>
        <end position="473"/>
    </location>
</feature>
<proteinExistence type="inferred from homology"/>
<dbReference type="InterPro" id="IPR012341">
    <property type="entry name" value="6hp_glycosidase-like_sf"/>
</dbReference>
<feature type="active site" evidence="15">
    <location>
        <position position="512"/>
    </location>
</feature>
<keyword evidence="8 19" id="KW-0472">Membrane</keyword>
<evidence type="ECO:0000256" key="7">
    <source>
        <dbReference type="ARBA" id="ARBA00022968"/>
    </source>
</evidence>
<feature type="transmembrane region" description="Helical" evidence="19">
    <location>
        <begin position="29"/>
        <end position="49"/>
    </location>
</feature>
<dbReference type="GO" id="GO:0005783">
    <property type="term" value="C:endoplasmic reticulum"/>
    <property type="evidence" value="ECO:0007669"/>
    <property type="project" value="TreeGrafter"/>
</dbReference>
<sequence>MPVASLLPFTATPNRKSASPTSFRLTEKFILLLVFSGFITLCFGAIFFLPDSSKLLSGVFFRSSSVEAETRAGTVSDTSTGTGKDEKILAKIRKDHEKALIEAKDTLQKRPDEIKQDINSDKAKLVQNRQGKGDSLPFVQYVRPPGATGHEPADPDAKAKRAKIKEMMQFSWDNYKRYAWGSNELRPISKQGHSSNLFGSLKGATIVDALDTLYIMEMYDEFEAATEWVESNLDFNMNAEISVFEVNIRFVGGLLSAYYLSGKEVFRRKAVELGEKLLPAFKTPTGIPWALLNLKSGIGRNWPWASGGSSILAEYGTLHLEFMHLSELSGRPDFAEKVMNIRKVLNRLDKPQGLYPNYLNPNSGQWGQHHVSVGGLGDSFYEYLLKAWLMSDKTDEEGKKLYYDALQAIEKNLIRKSSGGLTYIAEWKGGLLEHKMGHLTCFAGGMIALGADGGPDDKTGHQMELAAEIARTCHESYARTSMKLGPEAFRFDGGVEAIATRQNEKYFILRPEVIETYMYMWRFTHDPKYRQWGWEAVQALEKYCRVEGGYSGVRDVYANTPNHDDVQQSFYLAETLKYLYLLFSDDDHLPFEHWVFNTEAHPLPVIKKQNVEIANHLK</sequence>
<evidence type="ECO:0000313" key="20">
    <source>
        <dbReference type="Ensembl" id="ENSCCRP00010060764.1"/>
    </source>
</evidence>
<evidence type="ECO:0000256" key="15">
    <source>
        <dbReference type="PIRSR" id="PIRSR601382-1"/>
    </source>
</evidence>
<organism evidence="20 21">
    <name type="scientific">Cyprinus carpio</name>
    <name type="common">Common carp</name>
    <dbReference type="NCBI Taxonomy" id="7962"/>
    <lineage>
        <taxon>Eukaryota</taxon>
        <taxon>Metazoa</taxon>
        <taxon>Chordata</taxon>
        <taxon>Craniata</taxon>
        <taxon>Vertebrata</taxon>
        <taxon>Euteleostomi</taxon>
        <taxon>Actinopterygii</taxon>
        <taxon>Neopterygii</taxon>
        <taxon>Teleostei</taxon>
        <taxon>Ostariophysi</taxon>
        <taxon>Cypriniformes</taxon>
        <taxon>Cyprinidae</taxon>
        <taxon>Cyprininae</taxon>
        <taxon>Cyprinus</taxon>
    </lineage>
</organism>
<dbReference type="InterPro" id="IPR036026">
    <property type="entry name" value="Seven-hairpin_glycosidases"/>
</dbReference>
<reference evidence="20" key="2">
    <citation type="submission" date="2025-09" db="UniProtKB">
        <authorList>
            <consortium name="Ensembl"/>
        </authorList>
    </citation>
    <scope>IDENTIFICATION</scope>
</reference>
<evidence type="ECO:0000256" key="12">
    <source>
        <dbReference type="ARBA" id="ARBA00048605"/>
    </source>
</evidence>
<comment type="cofactor">
    <cofactor evidence="1 16">
        <name>Ca(2+)</name>
        <dbReference type="ChEBI" id="CHEBI:29108"/>
    </cofactor>
</comment>
<reference evidence="20" key="1">
    <citation type="submission" date="2025-08" db="UniProtKB">
        <authorList>
            <consortium name="Ensembl"/>
        </authorList>
    </citation>
    <scope>IDENTIFICATION</scope>
</reference>
<dbReference type="PANTHER" id="PTHR11742:SF31">
    <property type="entry name" value="MANNOSYL-OLIGOSACCHARIDE 1,2-ALPHA-MANNOSIDASE IA"/>
    <property type="match status" value="1"/>
</dbReference>
<dbReference type="Proteomes" id="UP000694427">
    <property type="component" value="Unplaced"/>
</dbReference>
<keyword evidence="5 18" id="KW-0378">Hydrolase</keyword>
<evidence type="ECO:0000256" key="16">
    <source>
        <dbReference type="PIRSR" id="PIRSR601382-2"/>
    </source>
</evidence>
<keyword evidence="21" id="KW-1185">Reference proteome</keyword>
<comment type="pathway">
    <text evidence="2">Protein modification; protein glycosylation.</text>
</comment>
<dbReference type="Pfam" id="PF01532">
    <property type="entry name" value="Glyco_hydro_47"/>
    <property type="match status" value="1"/>
</dbReference>